<dbReference type="PANTHER" id="PTHR46268">
    <property type="entry name" value="STRESS RESPONSE PROTEIN NHAX"/>
    <property type="match status" value="1"/>
</dbReference>
<dbReference type="PRINTS" id="PR01438">
    <property type="entry name" value="UNVRSLSTRESS"/>
</dbReference>
<dbReference type="InterPro" id="IPR006015">
    <property type="entry name" value="Universal_stress_UspA"/>
</dbReference>
<comment type="similarity">
    <text evidence="1">Belongs to the universal stress protein A family.</text>
</comment>
<gene>
    <name evidence="3" type="ORF">FDO65_06190</name>
</gene>
<dbReference type="PANTHER" id="PTHR46268:SF6">
    <property type="entry name" value="UNIVERSAL STRESS PROTEIN UP12"/>
    <property type="match status" value="1"/>
</dbReference>
<dbReference type="Gene3D" id="3.40.50.620">
    <property type="entry name" value="HUPs"/>
    <property type="match status" value="2"/>
</dbReference>
<dbReference type="AlphaFoldDB" id="A0A4U6QM57"/>
<evidence type="ECO:0000313" key="3">
    <source>
        <dbReference type="EMBL" id="TKV61208.1"/>
    </source>
</evidence>
<evidence type="ECO:0000313" key="4">
    <source>
        <dbReference type="Proteomes" id="UP000306985"/>
    </source>
</evidence>
<keyword evidence="4" id="KW-1185">Reference proteome</keyword>
<reference evidence="3 4" key="1">
    <citation type="submission" date="2019-05" db="EMBL/GenBank/DDBJ databases">
        <title>Nakamurella sp. N5BH11, whole genome shotgun sequence.</title>
        <authorList>
            <person name="Tuo L."/>
        </authorList>
    </citation>
    <scope>NUCLEOTIDE SEQUENCE [LARGE SCALE GENOMIC DNA]</scope>
    <source>
        <strain evidence="3 4">N5BH11</strain>
    </source>
</reference>
<evidence type="ECO:0000259" key="2">
    <source>
        <dbReference type="Pfam" id="PF00582"/>
    </source>
</evidence>
<dbReference type="OrthoDB" id="9816117at2"/>
<feature type="domain" description="UspA" evidence="2">
    <location>
        <begin position="155"/>
        <end position="301"/>
    </location>
</feature>
<name>A0A4U6QM57_9ACTN</name>
<feature type="domain" description="UspA" evidence="2">
    <location>
        <begin position="7"/>
        <end position="145"/>
    </location>
</feature>
<evidence type="ECO:0000256" key="1">
    <source>
        <dbReference type="ARBA" id="ARBA00008791"/>
    </source>
</evidence>
<dbReference type="SUPFAM" id="SSF52402">
    <property type="entry name" value="Adenine nucleotide alpha hydrolases-like"/>
    <property type="match status" value="2"/>
</dbReference>
<proteinExistence type="inferred from homology"/>
<protein>
    <submittedName>
        <fullName evidence="3">Universal stress protein</fullName>
    </submittedName>
</protein>
<accession>A0A4U6QM57</accession>
<dbReference type="InterPro" id="IPR014729">
    <property type="entry name" value="Rossmann-like_a/b/a_fold"/>
</dbReference>
<dbReference type="RefSeq" id="WP_137448512.1">
    <property type="nucleotide sequence ID" value="NZ_SZZH01000001.1"/>
</dbReference>
<organism evidence="3 4">
    <name type="scientific">Nakamurella flava</name>
    <dbReference type="NCBI Taxonomy" id="2576308"/>
    <lineage>
        <taxon>Bacteria</taxon>
        <taxon>Bacillati</taxon>
        <taxon>Actinomycetota</taxon>
        <taxon>Actinomycetes</taxon>
        <taxon>Nakamurellales</taxon>
        <taxon>Nakamurellaceae</taxon>
        <taxon>Nakamurella</taxon>
    </lineage>
</organism>
<dbReference type="Pfam" id="PF00582">
    <property type="entry name" value="Usp"/>
    <property type="match status" value="2"/>
</dbReference>
<dbReference type="InterPro" id="IPR006016">
    <property type="entry name" value="UspA"/>
</dbReference>
<comment type="caution">
    <text evidence="3">The sequence shown here is derived from an EMBL/GenBank/DDBJ whole genome shotgun (WGS) entry which is preliminary data.</text>
</comment>
<sequence>MSVVRINTIVVGIDGSAESVSAALWAAGEARRRDAAVRLVHGFTMPVGAVPGSEISAGDLRNALHKEGQAQLALAAHKVGAQYPDVPLTTACFGDHPVLALQHTCEHALFAVVGAHGQRSFPDTLLGSIARQAAGHLPCPVVVVRRDPRTDAVRMRGPVLVGLDGSAHSDRALAFAMEEASWRGEPLIAAHSWLDFSEWYALSVGVPISEQPLEGREARLLSEQLAGWSEKYPDVTVHETLRAGDPTPTLLDIAEHSVDGLRPPSLLVVGCRGRGGFRGLVLGSNSQHLIAHAPCPVAVTPAH</sequence>
<dbReference type="EMBL" id="SZZH01000001">
    <property type="protein sequence ID" value="TKV61208.1"/>
    <property type="molecule type" value="Genomic_DNA"/>
</dbReference>
<dbReference type="Proteomes" id="UP000306985">
    <property type="component" value="Unassembled WGS sequence"/>
</dbReference>